<name>A0A1M6G9K2_9FLAO</name>
<dbReference type="AlphaFoldDB" id="A0A1M6G9K2"/>
<gene>
    <name evidence="1" type="ORF">SAMN04488508_105152</name>
</gene>
<proteinExistence type="predicted"/>
<organism evidence="1 2">
    <name type="scientific">Aquimarina spongiae</name>
    <dbReference type="NCBI Taxonomy" id="570521"/>
    <lineage>
        <taxon>Bacteria</taxon>
        <taxon>Pseudomonadati</taxon>
        <taxon>Bacteroidota</taxon>
        <taxon>Flavobacteriia</taxon>
        <taxon>Flavobacteriales</taxon>
        <taxon>Flavobacteriaceae</taxon>
        <taxon>Aquimarina</taxon>
    </lineage>
</organism>
<evidence type="ECO:0008006" key="3">
    <source>
        <dbReference type="Google" id="ProtNLM"/>
    </source>
</evidence>
<dbReference type="RefSeq" id="WP_073316357.1">
    <property type="nucleotide sequence ID" value="NZ_FQYP01000005.1"/>
</dbReference>
<dbReference type="Proteomes" id="UP000184432">
    <property type="component" value="Unassembled WGS sequence"/>
</dbReference>
<keyword evidence="2" id="KW-1185">Reference proteome</keyword>
<reference evidence="2" key="1">
    <citation type="submission" date="2016-11" db="EMBL/GenBank/DDBJ databases">
        <authorList>
            <person name="Varghese N."/>
            <person name="Submissions S."/>
        </authorList>
    </citation>
    <scope>NUCLEOTIDE SEQUENCE [LARGE SCALE GENOMIC DNA]</scope>
    <source>
        <strain evidence="2">DSM 22623</strain>
    </source>
</reference>
<protein>
    <recommendedName>
        <fullName evidence="3">DUF4249 domain-containing protein</fullName>
    </recommendedName>
</protein>
<accession>A0A1M6G9K2</accession>
<dbReference type="STRING" id="570521.SAMN04488508_105152"/>
<evidence type="ECO:0000313" key="1">
    <source>
        <dbReference type="EMBL" id="SHJ06655.1"/>
    </source>
</evidence>
<evidence type="ECO:0000313" key="2">
    <source>
        <dbReference type="Proteomes" id="UP000184432"/>
    </source>
</evidence>
<dbReference type="OrthoDB" id="1062680at2"/>
<dbReference type="InterPro" id="IPR025345">
    <property type="entry name" value="DUF4249"/>
</dbReference>
<sequence>MQVSNSCVEEFEFGTQNFEDVLVVDSRITDELKPQEVGLSRTFRLENEEPQPEPGATVSIVDDQQNVYSFSETEAGNYVSDIAFRAMPDVSYQLQITTDGGESYTSKQVRLPQTTQIDDLYAEPIVNDDGEEGIGIFVDTFDPSGNADFYRYEYEETFQIIAPFWSNQDINVISRTPPVYEVVQREREERVCYKSEFSNRIILNETTGLNENNVERFMVNFVPTSDFKIRDRYSILVKQFVQSQEAYEFFELLKDFSDLESLLSQIQPGFVTGNLTSVNRPDDKVLGFFEVTSVSEKRIFINRRELFPRADRPAFPLNCTLTRIDNDNPQRIVDAVELRGLKLVQVGTNGVVLVFKSCSDCTVLGSNIRPDFWED</sequence>
<dbReference type="EMBL" id="FQYP01000005">
    <property type="protein sequence ID" value="SHJ06655.1"/>
    <property type="molecule type" value="Genomic_DNA"/>
</dbReference>
<dbReference type="Pfam" id="PF14054">
    <property type="entry name" value="DUF4249"/>
    <property type="match status" value="1"/>
</dbReference>